<dbReference type="PROSITE" id="PS50082">
    <property type="entry name" value="WD_REPEATS_2"/>
    <property type="match status" value="2"/>
</dbReference>
<dbReference type="InterPro" id="IPR039328">
    <property type="entry name" value="WDR89"/>
</dbReference>
<evidence type="ECO:0000256" key="3">
    <source>
        <dbReference type="ARBA" id="ARBA00022737"/>
    </source>
</evidence>
<evidence type="ECO:0000313" key="7">
    <source>
        <dbReference type="Proteomes" id="UP000594262"/>
    </source>
</evidence>
<dbReference type="SMART" id="SM00320">
    <property type="entry name" value="WD40"/>
    <property type="match status" value="5"/>
</dbReference>
<dbReference type="GeneID" id="136804368"/>
<dbReference type="PROSITE" id="PS50294">
    <property type="entry name" value="WD_REPEATS_REGION"/>
    <property type="match status" value="1"/>
</dbReference>
<dbReference type="PANTHER" id="PTHR22889">
    <property type="entry name" value="WD REPEAT-CONTAINING PROTEIN 89"/>
    <property type="match status" value="1"/>
</dbReference>
<evidence type="ECO:0000313" key="6">
    <source>
        <dbReference type="EnsemblMetazoa" id="CLYHEMP007835.1"/>
    </source>
</evidence>
<dbReference type="InterPro" id="IPR019775">
    <property type="entry name" value="WD40_repeat_CS"/>
</dbReference>
<dbReference type="Gene3D" id="2.130.10.10">
    <property type="entry name" value="YVTN repeat-like/Quinoprotein amine dehydrogenase"/>
    <property type="match status" value="2"/>
</dbReference>
<keyword evidence="2 4" id="KW-0853">WD repeat</keyword>
<reference evidence="6" key="1">
    <citation type="submission" date="2021-01" db="UniProtKB">
        <authorList>
            <consortium name="EnsemblMetazoa"/>
        </authorList>
    </citation>
    <scope>IDENTIFICATION</scope>
</reference>
<dbReference type="RefSeq" id="XP_066917181.1">
    <property type="nucleotide sequence ID" value="XM_067061080.1"/>
</dbReference>
<dbReference type="AlphaFoldDB" id="A0A7M5U9H9"/>
<feature type="repeat" description="WD" evidence="4">
    <location>
        <begin position="64"/>
        <end position="106"/>
    </location>
</feature>
<dbReference type="OrthoDB" id="25131at2759"/>
<dbReference type="InterPro" id="IPR001680">
    <property type="entry name" value="WD40_rpt"/>
</dbReference>
<protein>
    <recommendedName>
        <fullName evidence="1">WD repeat-containing protein 89</fullName>
    </recommendedName>
</protein>
<dbReference type="PROSITE" id="PS00678">
    <property type="entry name" value="WD_REPEATS_1"/>
    <property type="match status" value="1"/>
</dbReference>
<dbReference type="EnsemblMetazoa" id="CLYHEMT007835.1">
    <property type="protein sequence ID" value="CLYHEMP007835.1"/>
    <property type="gene ID" value="CLYHEMG007835"/>
</dbReference>
<feature type="region of interest" description="Disordered" evidence="5">
    <location>
        <begin position="341"/>
        <end position="371"/>
    </location>
</feature>
<dbReference type="InterPro" id="IPR036322">
    <property type="entry name" value="WD40_repeat_dom_sf"/>
</dbReference>
<dbReference type="PANTHER" id="PTHR22889:SF0">
    <property type="entry name" value="WD REPEAT-CONTAINING PROTEIN 89"/>
    <property type="match status" value="1"/>
</dbReference>
<evidence type="ECO:0000256" key="5">
    <source>
        <dbReference type="SAM" id="MobiDB-lite"/>
    </source>
</evidence>
<dbReference type="Proteomes" id="UP000594262">
    <property type="component" value="Unplaced"/>
</dbReference>
<feature type="repeat" description="WD" evidence="4">
    <location>
        <begin position="162"/>
        <end position="204"/>
    </location>
</feature>
<name>A0A7M5U9H9_9CNID</name>
<feature type="compositionally biased region" description="Basic residues" evidence="5">
    <location>
        <begin position="350"/>
        <end position="371"/>
    </location>
</feature>
<dbReference type="InterPro" id="IPR015943">
    <property type="entry name" value="WD40/YVTN_repeat-like_dom_sf"/>
</dbReference>
<dbReference type="Pfam" id="PF00400">
    <property type="entry name" value="WD40"/>
    <property type="match status" value="3"/>
</dbReference>
<keyword evidence="3" id="KW-0677">Repeat</keyword>
<dbReference type="SUPFAM" id="SSF50978">
    <property type="entry name" value="WD40 repeat-like"/>
    <property type="match status" value="1"/>
</dbReference>
<keyword evidence="7" id="KW-1185">Reference proteome</keyword>
<organism evidence="6 7">
    <name type="scientific">Clytia hemisphaerica</name>
    <dbReference type="NCBI Taxonomy" id="252671"/>
    <lineage>
        <taxon>Eukaryota</taxon>
        <taxon>Metazoa</taxon>
        <taxon>Cnidaria</taxon>
        <taxon>Hydrozoa</taxon>
        <taxon>Hydroidolina</taxon>
        <taxon>Leptothecata</taxon>
        <taxon>Obeliida</taxon>
        <taxon>Clytiidae</taxon>
        <taxon>Clytia</taxon>
    </lineage>
</organism>
<accession>A0A7M5U9H9</accession>
<proteinExistence type="predicted"/>
<evidence type="ECO:0000256" key="1">
    <source>
        <dbReference type="ARBA" id="ARBA00021125"/>
    </source>
</evidence>
<evidence type="ECO:0000256" key="4">
    <source>
        <dbReference type="PROSITE-ProRule" id="PRU00221"/>
    </source>
</evidence>
<sequence>MEEFKQLKLARSCAVSLASDPVYVMKFAAQHQKDKELGLFAVAVSANNEIKLYDQDTFCTKGCLLGHEAGLSIIKFDILHPKYLWSASNDGTIRLWDTEKKEDNVSIVSKCDVGYASMDINCDGSILAAATERHEEQLTIKLEFWDIRKIDEKAPKLLATFEEVHSDDITILKFHPTNSKILATGSTDGLVTILDLTTFEEEDALVQTLNTESSVNSIGFFGPSFEYMYALTHIETIIIWKYMEGDVLTSIIDLREKSPKSVDYVIDCHYHEVSQRLFLICGTHRGKMEVLHINLENVEAFQTMCGGHSSTIRCIHFSNNGLLTGAEDGMICSWSFVKDGEGAPTVQTKSKAKTPNSKKAKKRSKPYKANT</sequence>
<evidence type="ECO:0000256" key="2">
    <source>
        <dbReference type="ARBA" id="ARBA00022574"/>
    </source>
</evidence>